<gene>
    <name evidence="8" type="ORF">P4G45_04605</name>
    <name evidence="9" type="ORF">P8936_04570</name>
</gene>
<dbReference type="RefSeq" id="WP_348269979.1">
    <property type="nucleotide sequence ID" value="NZ_CP121195.1"/>
</dbReference>
<evidence type="ECO:0000259" key="6">
    <source>
        <dbReference type="Pfam" id="PF02055"/>
    </source>
</evidence>
<dbReference type="Gene3D" id="2.60.40.1180">
    <property type="entry name" value="Golgi alpha-mannosidase II"/>
    <property type="match status" value="1"/>
</dbReference>
<dbReference type="KEGG" id="epl:P4G45_04605"/>
<evidence type="ECO:0000259" key="7">
    <source>
        <dbReference type="Pfam" id="PF17189"/>
    </source>
</evidence>
<evidence type="ECO:0000256" key="1">
    <source>
        <dbReference type="ARBA" id="ARBA00005382"/>
    </source>
</evidence>
<dbReference type="EMBL" id="CP121195">
    <property type="protein sequence ID" value="XBH14440.1"/>
    <property type="molecule type" value="Genomic_DNA"/>
</dbReference>
<dbReference type="InterPro" id="IPR013780">
    <property type="entry name" value="Glyco_hydro_b"/>
</dbReference>
<evidence type="ECO:0000256" key="4">
    <source>
        <dbReference type="RuleBase" id="RU361188"/>
    </source>
</evidence>
<dbReference type="InterPro" id="IPR033453">
    <property type="entry name" value="Glyco_hydro_30_TIM-barrel"/>
</dbReference>
<protein>
    <submittedName>
        <fullName evidence="9">Glycoside hydrolase family 30 beta sandwich domain-containing protein</fullName>
    </submittedName>
</protein>
<reference evidence="9" key="1">
    <citation type="submission" date="2023-03" db="EMBL/GenBank/DDBJ databases">
        <title>Edaphobacter sp.</title>
        <authorList>
            <person name="Huber K.J."/>
            <person name="Papendorf J."/>
            <person name="Pilke C."/>
            <person name="Bunk B."/>
            <person name="Sproeer C."/>
            <person name="Pester M."/>
        </authorList>
    </citation>
    <scope>NUCLEOTIDE SEQUENCE</scope>
    <source>
        <strain evidence="8">DSM 109919</strain>
        <strain evidence="9">DSM 109920</strain>
    </source>
</reference>
<dbReference type="Pfam" id="PF02055">
    <property type="entry name" value="Glyco_hydro_30"/>
    <property type="match status" value="1"/>
</dbReference>
<dbReference type="InterPro" id="IPR001139">
    <property type="entry name" value="Glyco_hydro_30"/>
</dbReference>
<keyword evidence="2 5" id="KW-0732">Signal</keyword>
<feature type="signal peptide" evidence="5">
    <location>
        <begin position="1"/>
        <end position="23"/>
    </location>
</feature>
<dbReference type="GO" id="GO:0006680">
    <property type="term" value="P:glucosylceramide catabolic process"/>
    <property type="evidence" value="ECO:0007669"/>
    <property type="project" value="TreeGrafter"/>
</dbReference>
<organism evidence="9">
    <name type="scientific">Edaphobacter paludis</name>
    <dbReference type="NCBI Taxonomy" id="3035702"/>
    <lineage>
        <taxon>Bacteria</taxon>
        <taxon>Pseudomonadati</taxon>
        <taxon>Acidobacteriota</taxon>
        <taxon>Terriglobia</taxon>
        <taxon>Terriglobales</taxon>
        <taxon>Acidobacteriaceae</taxon>
        <taxon>Edaphobacter</taxon>
    </lineage>
</organism>
<evidence type="ECO:0000313" key="9">
    <source>
        <dbReference type="EMBL" id="XBH14440.1"/>
    </source>
</evidence>
<dbReference type="Pfam" id="PF17189">
    <property type="entry name" value="Glyco_hydro_30C"/>
    <property type="match status" value="1"/>
</dbReference>
<dbReference type="PANTHER" id="PTHR11069:SF23">
    <property type="entry name" value="LYSOSOMAL ACID GLUCOSYLCERAMIDASE"/>
    <property type="match status" value="1"/>
</dbReference>
<dbReference type="SUPFAM" id="SSF51445">
    <property type="entry name" value="(Trans)glycosidases"/>
    <property type="match status" value="1"/>
</dbReference>
<dbReference type="GO" id="GO:0004348">
    <property type="term" value="F:glucosylceramidase activity"/>
    <property type="evidence" value="ECO:0007669"/>
    <property type="project" value="InterPro"/>
</dbReference>
<dbReference type="PANTHER" id="PTHR11069">
    <property type="entry name" value="GLUCOSYLCERAMIDASE"/>
    <property type="match status" value="1"/>
</dbReference>
<feature type="domain" description="Glycosyl hydrolase family 30 beta sandwich" evidence="7">
    <location>
        <begin position="406"/>
        <end position="465"/>
    </location>
</feature>
<feature type="domain" description="Glycosyl hydrolase family 30 TIM-barrel" evidence="6">
    <location>
        <begin position="71"/>
        <end position="403"/>
    </location>
</feature>
<dbReference type="Gene3D" id="3.20.20.80">
    <property type="entry name" value="Glycosidases"/>
    <property type="match status" value="1"/>
</dbReference>
<evidence type="ECO:0000256" key="5">
    <source>
        <dbReference type="SAM" id="SignalP"/>
    </source>
</evidence>
<accession>A0AAU7D9X1</accession>
<dbReference type="GO" id="GO:0016020">
    <property type="term" value="C:membrane"/>
    <property type="evidence" value="ECO:0007669"/>
    <property type="project" value="GOC"/>
</dbReference>
<keyword evidence="3 4" id="KW-0378">Hydrolase</keyword>
<keyword evidence="4" id="KW-0326">Glycosidase</keyword>
<evidence type="ECO:0000256" key="2">
    <source>
        <dbReference type="ARBA" id="ARBA00022729"/>
    </source>
</evidence>
<dbReference type="InterPro" id="IPR017853">
    <property type="entry name" value="GH"/>
</dbReference>
<accession>A0AAU7D1I8</accession>
<evidence type="ECO:0000256" key="3">
    <source>
        <dbReference type="ARBA" id="ARBA00022801"/>
    </source>
</evidence>
<evidence type="ECO:0000313" key="8">
    <source>
        <dbReference type="EMBL" id="XBH11012.1"/>
    </source>
</evidence>
<proteinExistence type="inferred from homology"/>
<comment type="similarity">
    <text evidence="1 4">Belongs to the glycosyl hydrolase 30 family.</text>
</comment>
<feature type="chain" id="PRO_5043288592" evidence="5">
    <location>
        <begin position="24"/>
        <end position="467"/>
    </location>
</feature>
<dbReference type="InterPro" id="IPR033452">
    <property type="entry name" value="GH30_C"/>
</dbReference>
<dbReference type="AlphaFoldDB" id="A0AAU7D9X1"/>
<sequence length="467" mass="50739">MRSRIGSCLLLVALAVIPQTLRAQKKATYWLTTPDKSSLLQLQKTPLNFTEPSGSNPTINVDDKQTFQTMDGFGFALTGGSAQLIMRMDPAKRAALLQELFTDSGNNISVSYLRVSIGSSDMNDHVYSYDDLPEGQTDPDMAKFSLAPDQKDVIPVLKQILAINPRIKILGSPWSAPLWMKTTGVAKGGVLKPECFAAYATYFVKYIQGMKAEGIPIDAITIQNEPLNEKNTPSMVMLAPEEADFIKNDLGPDFAKAGIKTKIVLYDHNLDHPAYPLSILRDPAANKYVDGTGFHLYGGTVDAMTEVHNAFPDKNLYFTEQSVTEDRGSGTMDIADPVAKIIIGVSRNWSRNILLWNLAADPQFGPHTNDGGCTGCQGALTIDGDHVARDLAYYTIAHASKFVPPGSVRIGSSDLNTLPNVAFKTAAGREVIIVANPGDSSQTFNVQYHNRAFTAVLSAGAVATYIW</sequence>
<name>A0AAU7D9X1_9BACT</name>
<dbReference type="EMBL" id="CP121194">
    <property type="protein sequence ID" value="XBH11012.1"/>
    <property type="molecule type" value="Genomic_DNA"/>
</dbReference>